<comment type="PTM">
    <text evidence="7 8">Topaquinone (TPQ) is generated by copper-dependent autoxidation of a specific tyrosyl residue.</text>
</comment>
<comment type="caution">
    <text evidence="11">The sequence shown here is derived from an EMBL/GenBank/DDBJ whole genome shotgun (WGS) entry which is preliminary data.</text>
</comment>
<evidence type="ECO:0000313" key="12">
    <source>
        <dbReference type="Proteomes" id="UP001515480"/>
    </source>
</evidence>
<dbReference type="SUPFAM" id="SSF54416">
    <property type="entry name" value="Amine oxidase N-terminal region"/>
    <property type="match status" value="1"/>
</dbReference>
<keyword evidence="2 8" id="KW-0479">Metal-binding</keyword>
<dbReference type="Gene3D" id="2.70.98.20">
    <property type="entry name" value="Copper amine oxidase, catalytic domain"/>
    <property type="match status" value="1"/>
</dbReference>
<dbReference type="Gene3D" id="3.10.450.40">
    <property type="match status" value="1"/>
</dbReference>
<evidence type="ECO:0000259" key="10">
    <source>
        <dbReference type="Pfam" id="PF02728"/>
    </source>
</evidence>
<evidence type="ECO:0000256" key="2">
    <source>
        <dbReference type="ARBA" id="ARBA00022723"/>
    </source>
</evidence>
<feature type="active site" description="Schiff-base intermediate with substrate; via topaquinone" evidence="6">
    <location>
        <position position="396"/>
    </location>
</feature>
<evidence type="ECO:0000256" key="7">
    <source>
        <dbReference type="PIRSR" id="PIRSR600269-51"/>
    </source>
</evidence>
<dbReference type="InterPro" id="IPR015798">
    <property type="entry name" value="Cu_amine_oxidase_C"/>
</dbReference>
<dbReference type="GO" id="GO:0048038">
    <property type="term" value="F:quinone binding"/>
    <property type="evidence" value="ECO:0007669"/>
    <property type="project" value="InterPro"/>
</dbReference>
<keyword evidence="5 8" id="KW-0186">Copper</keyword>
<dbReference type="PANTHER" id="PTHR10638:SF41">
    <property type="entry name" value="AMINE OXIDASE"/>
    <property type="match status" value="1"/>
</dbReference>
<evidence type="ECO:0000256" key="4">
    <source>
        <dbReference type="ARBA" id="ARBA00023002"/>
    </source>
</evidence>
<feature type="domain" description="Copper amine oxidase catalytic" evidence="9">
    <location>
        <begin position="236"/>
        <end position="652"/>
    </location>
</feature>
<accession>A0AB34K6E0</accession>
<dbReference type="InterPro" id="IPR036460">
    <property type="entry name" value="Cu_amine_oxidase_C_sf"/>
</dbReference>
<dbReference type="InterPro" id="IPR015802">
    <property type="entry name" value="Cu_amine_oxidase_N3"/>
</dbReference>
<dbReference type="EC" id="1.4.3.-" evidence="8"/>
<feature type="modified residue" description="2',4',5'-topaquinone" evidence="7">
    <location>
        <position position="396"/>
    </location>
</feature>
<dbReference type="GO" id="GO:0008131">
    <property type="term" value="F:primary methylamine oxidase activity"/>
    <property type="evidence" value="ECO:0007669"/>
    <property type="project" value="InterPro"/>
</dbReference>
<evidence type="ECO:0000256" key="1">
    <source>
        <dbReference type="ARBA" id="ARBA00007983"/>
    </source>
</evidence>
<dbReference type="GO" id="GO:0005507">
    <property type="term" value="F:copper ion binding"/>
    <property type="evidence" value="ECO:0007669"/>
    <property type="project" value="InterPro"/>
</dbReference>
<dbReference type="InterPro" id="IPR000269">
    <property type="entry name" value="Cu_amine_oxidase"/>
</dbReference>
<evidence type="ECO:0000256" key="3">
    <source>
        <dbReference type="ARBA" id="ARBA00022772"/>
    </source>
</evidence>
<feature type="domain" description="Copper amine oxidase N3-terminal" evidence="10">
    <location>
        <begin position="107"/>
        <end position="196"/>
    </location>
</feature>
<keyword evidence="12" id="KW-1185">Reference proteome</keyword>
<proteinExistence type="inferred from homology"/>
<dbReference type="Pfam" id="PF01179">
    <property type="entry name" value="Cu_amine_oxid"/>
    <property type="match status" value="1"/>
</dbReference>
<evidence type="ECO:0000259" key="9">
    <source>
        <dbReference type="Pfam" id="PF01179"/>
    </source>
</evidence>
<name>A0AB34K6E0_PRYPA</name>
<dbReference type="SUPFAM" id="SSF49998">
    <property type="entry name" value="Amine oxidase catalytic domain"/>
    <property type="match status" value="1"/>
</dbReference>
<dbReference type="GO" id="GO:0009308">
    <property type="term" value="P:amine metabolic process"/>
    <property type="evidence" value="ECO:0007669"/>
    <property type="project" value="UniProtKB-UniRule"/>
</dbReference>
<keyword evidence="3 6" id="KW-0801">TPQ</keyword>
<sequence length="667" mass="72953">MAALHALSPLTPPELAEAVAAFCRAYRARGAPGELVFFDVSLLERASSADKRAALENGEWQPLLPRRAAVIAGDPAARLVLVGDAPTQPPSASPAPASLRVEPLVQPPWPAEEYAIAEKLVLEYPPLREACIARGIDPAHVRVDPWCVGWHGKEDDPTRRLGTPMLFVQEKPEDALYCRPLEGIRMRFDLWSTPPAVVEFRDLGPTSAPPIPPLPPGSLFPDPEAEARRPPLRPLRAVQPEGVSFTLGADSQLAWQRWEAVVGFSAREGAFLHAVKYDGRPVAWRLSFCEMVVPYGDPAHPHYQKAAFDAGEDGLGRNTNSLQPQGCDCAPGASAAFLDATLAARDGSANVISNAVCVHEEDGGLLWKHTDWRTGEAHARRNRKLVVMFVCTIANYTYAFSYKLGLDGAIEMEATLTGILSMGALHEHEKSRPWGQTLSTDGLYAPDHQHFFVARLDMAVDGVDNRVVEVESELAGSVGDAWDLAAAADPHGSVAVRRRKSVLQSELHARRTGLPQKGRHWLVENSTRRNVVGERTAWRLEPGAGSSLLPLCDTSAKYLLRASFLQHNLWVTAYSAAERYPGGDFPNQRGPDRPDGLELWTSNDRPIVDTDVVLWHVFGVQHAVRLEDFPVMPCEHVGFVLKPNGFFGYSPCVDVPCVACDGARSKL</sequence>
<evidence type="ECO:0000256" key="6">
    <source>
        <dbReference type="PIRSR" id="PIRSR600269-50"/>
    </source>
</evidence>
<evidence type="ECO:0000256" key="8">
    <source>
        <dbReference type="RuleBase" id="RU000672"/>
    </source>
</evidence>
<keyword evidence="4 8" id="KW-0560">Oxidoreductase</keyword>
<dbReference type="AlphaFoldDB" id="A0AB34K6E0"/>
<comment type="cofactor">
    <cofactor evidence="8">
        <name>Cu cation</name>
        <dbReference type="ChEBI" id="CHEBI:23378"/>
    </cofactor>
    <text evidence="8">Contains 1 topaquinone per subunit.</text>
</comment>
<comment type="similarity">
    <text evidence="1 8">Belongs to the copper/topaquinone oxidase family.</text>
</comment>
<dbReference type="InterPro" id="IPR016182">
    <property type="entry name" value="Cu_amine_oxidase_N-reg"/>
</dbReference>
<organism evidence="11 12">
    <name type="scientific">Prymnesium parvum</name>
    <name type="common">Toxic golden alga</name>
    <dbReference type="NCBI Taxonomy" id="97485"/>
    <lineage>
        <taxon>Eukaryota</taxon>
        <taxon>Haptista</taxon>
        <taxon>Haptophyta</taxon>
        <taxon>Prymnesiophyceae</taxon>
        <taxon>Prymnesiales</taxon>
        <taxon>Prymnesiaceae</taxon>
        <taxon>Prymnesium</taxon>
    </lineage>
</organism>
<protein>
    <recommendedName>
        <fullName evidence="8">Amine oxidase</fullName>
        <ecNumber evidence="8">1.4.3.-</ecNumber>
    </recommendedName>
</protein>
<gene>
    <name evidence="11" type="ORF">AB1Y20_000776</name>
</gene>
<dbReference type="PANTHER" id="PTHR10638">
    <property type="entry name" value="COPPER AMINE OXIDASE"/>
    <property type="match status" value="1"/>
</dbReference>
<dbReference type="EMBL" id="JBGBPQ010000001">
    <property type="protein sequence ID" value="KAL1529845.1"/>
    <property type="molecule type" value="Genomic_DNA"/>
</dbReference>
<evidence type="ECO:0000256" key="5">
    <source>
        <dbReference type="ARBA" id="ARBA00023008"/>
    </source>
</evidence>
<reference evidence="11 12" key="1">
    <citation type="journal article" date="2024" name="Science">
        <title>Giant polyketide synthase enzymes in the biosynthesis of giant marine polyether toxins.</title>
        <authorList>
            <person name="Fallon T.R."/>
            <person name="Shende V.V."/>
            <person name="Wierzbicki I.H."/>
            <person name="Pendleton A.L."/>
            <person name="Watervoot N.F."/>
            <person name="Auber R.P."/>
            <person name="Gonzalez D.J."/>
            <person name="Wisecaver J.H."/>
            <person name="Moore B.S."/>
        </authorList>
    </citation>
    <scope>NUCLEOTIDE SEQUENCE [LARGE SCALE GENOMIC DNA]</scope>
    <source>
        <strain evidence="11 12">12B1</strain>
    </source>
</reference>
<dbReference type="Pfam" id="PF02728">
    <property type="entry name" value="Cu_amine_oxidN3"/>
    <property type="match status" value="1"/>
</dbReference>
<evidence type="ECO:0000313" key="11">
    <source>
        <dbReference type="EMBL" id="KAL1529845.1"/>
    </source>
</evidence>
<dbReference type="Proteomes" id="UP001515480">
    <property type="component" value="Unassembled WGS sequence"/>
</dbReference>
<feature type="active site" description="Proton acceptor" evidence="6">
    <location>
        <position position="309"/>
    </location>
</feature>